<dbReference type="Proteomes" id="UP001597601">
    <property type="component" value="Unassembled WGS sequence"/>
</dbReference>
<dbReference type="SUPFAM" id="SSF52467">
    <property type="entry name" value="DHS-like NAD/FAD-binding domain"/>
    <property type="match status" value="1"/>
</dbReference>
<accession>A0ABW5XU99</accession>
<reference evidence="8" key="1">
    <citation type="journal article" date="2019" name="Int. J. Syst. Evol. Microbiol.">
        <title>The Global Catalogue of Microorganisms (GCM) 10K type strain sequencing project: providing services to taxonomists for standard genome sequencing and annotation.</title>
        <authorList>
            <consortium name="The Broad Institute Genomics Platform"/>
            <consortium name="The Broad Institute Genome Sequencing Center for Infectious Disease"/>
            <person name="Wu L."/>
            <person name="Ma J."/>
        </authorList>
    </citation>
    <scope>NUCLEOTIDE SEQUENCE [LARGE SCALE GENOMIC DNA]</scope>
    <source>
        <strain evidence="8">KCTC 52232</strain>
    </source>
</reference>
<dbReference type="Pfam" id="PF01012">
    <property type="entry name" value="ETF"/>
    <property type="match status" value="1"/>
</dbReference>
<evidence type="ECO:0000313" key="8">
    <source>
        <dbReference type="Proteomes" id="UP001597601"/>
    </source>
</evidence>
<organism evidence="7 8">
    <name type="scientific">Mucilaginibacter antarcticus</name>
    <dbReference type="NCBI Taxonomy" id="1855725"/>
    <lineage>
        <taxon>Bacteria</taxon>
        <taxon>Pseudomonadati</taxon>
        <taxon>Bacteroidota</taxon>
        <taxon>Sphingobacteriia</taxon>
        <taxon>Sphingobacteriales</taxon>
        <taxon>Sphingobacteriaceae</taxon>
        <taxon>Mucilaginibacter</taxon>
    </lineage>
</organism>
<protein>
    <submittedName>
        <fullName evidence="7">Electron transfer flavoprotein subunit alpha/FixB family protein</fullName>
    </submittedName>
</protein>
<comment type="similarity">
    <text evidence="1">Belongs to the ETF alpha-subunit/FixB family.</text>
</comment>
<dbReference type="Pfam" id="PF00766">
    <property type="entry name" value="ETF_alpha"/>
    <property type="match status" value="1"/>
</dbReference>
<dbReference type="PANTHER" id="PTHR43153:SF1">
    <property type="entry name" value="ELECTRON TRANSFER FLAVOPROTEIN SUBUNIT ALPHA, MITOCHONDRIAL"/>
    <property type="match status" value="1"/>
</dbReference>
<proteinExistence type="inferred from homology"/>
<gene>
    <name evidence="7" type="ORF">ACFSYC_17640</name>
</gene>
<dbReference type="PANTHER" id="PTHR43153">
    <property type="entry name" value="ELECTRON TRANSFER FLAVOPROTEIN ALPHA"/>
    <property type="match status" value="1"/>
</dbReference>
<evidence type="ECO:0000256" key="2">
    <source>
        <dbReference type="ARBA" id="ARBA00022448"/>
    </source>
</evidence>
<evidence type="ECO:0000256" key="3">
    <source>
        <dbReference type="ARBA" id="ARBA00022630"/>
    </source>
</evidence>
<sequence length="325" mass="33945">MSVLIYAENAEGRFKKSTFEAVSYARAIADQNGAQLTAVSIGDVSNDELNNLAKYGADKILNIANAQLKNFVNQAYASVIAEAAKKEGADIVVLSNSFSGSGLAPRLGVKLDAGVVDGATALPEQNDGKFTVKKTAFSGKAFAIVELTSTNKVISLTPNAYKVVEAARAAQIEVFDAEVKASDLKTILKEIVRSADKVSLPDAEIVVSAGRGLKGPENWGMIEELATLLGAATACSKPVSDAGWRPHSEHVGQTGIAVSPNLYIAVGISGAIQHLAGISSSKVIVAINKDPEAPIFKVADYGIVGDAFEVVPKLIAAIKEHKALV</sequence>
<dbReference type="InterPro" id="IPR029035">
    <property type="entry name" value="DHS-like_NAD/FAD-binding_dom"/>
</dbReference>
<dbReference type="InterPro" id="IPR018206">
    <property type="entry name" value="ETF_asu_C_CS"/>
</dbReference>
<dbReference type="InterPro" id="IPR014730">
    <property type="entry name" value="ETF_a/b_N"/>
</dbReference>
<evidence type="ECO:0000256" key="4">
    <source>
        <dbReference type="ARBA" id="ARBA00022827"/>
    </source>
</evidence>
<evidence type="ECO:0000313" key="7">
    <source>
        <dbReference type="EMBL" id="MFD2866523.1"/>
    </source>
</evidence>
<evidence type="ECO:0000256" key="5">
    <source>
        <dbReference type="ARBA" id="ARBA00022982"/>
    </source>
</evidence>
<dbReference type="InterPro" id="IPR001308">
    <property type="entry name" value="ETF_a/FixB"/>
</dbReference>
<keyword evidence="2" id="KW-0813">Transport</keyword>
<keyword evidence="5" id="KW-0249">Electron transport</keyword>
<evidence type="ECO:0000256" key="1">
    <source>
        <dbReference type="ARBA" id="ARBA00005817"/>
    </source>
</evidence>
<dbReference type="Gene3D" id="3.40.50.620">
    <property type="entry name" value="HUPs"/>
    <property type="match status" value="1"/>
</dbReference>
<keyword evidence="4" id="KW-0274">FAD</keyword>
<keyword evidence="8" id="KW-1185">Reference proteome</keyword>
<dbReference type="RefSeq" id="WP_377130163.1">
    <property type="nucleotide sequence ID" value="NZ_JBHUON010000028.1"/>
</dbReference>
<dbReference type="PROSITE" id="PS00696">
    <property type="entry name" value="ETF_ALPHA"/>
    <property type="match status" value="1"/>
</dbReference>
<name>A0ABW5XU99_9SPHI</name>
<keyword evidence="3" id="KW-0285">Flavoprotein</keyword>
<dbReference type="SMART" id="SM00893">
    <property type="entry name" value="ETF"/>
    <property type="match status" value="1"/>
</dbReference>
<comment type="caution">
    <text evidence="7">The sequence shown here is derived from an EMBL/GenBank/DDBJ whole genome shotgun (WGS) entry which is preliminary data.</text>
</comment>
<dbReference type="Gene3D" id="3.40.50.1220">
    <property type="entry name" value="TPP-binding domain"/>
    <property type="match status" value="1"/>
</dbReference>
<evidence type="ECO:0000259" key="6">
    <source>
        <dbReference type="SMART" id="SM00893"/>
    </source>
</evidence>
<dbReference type="EMBL" id="JBHUON010000028">
    <property type="protein sequence ID" value="MFD2866523.1"/>
    <property type="molecule type" value="Genomic_DNA"/>
</dbReference>
<dbReference type="InterPro" id="IPR014731">
    <property type="entry name" value="ETF_asu_C"/>
</dbReference>
<feature type="domain" description="Electron transfer flavoprotein alpha/beta-subunit N-terminal" evidence="6">
    <location>
        <begin position="3"/>
        <end position="188"/>
    </location>
</feature>
<dbReference type="PIRSF" id="PIRSF000089">
    <property type="entry name" value="Electra_flavoP_a"/>
    <property type="match status" value="1"/>
</dbReference>
<dbReference type="InterPro" id="IPR014729">
    <property type="entry name" value="Rossmann-like_a/b/a_fold"/>
</dbReference>
<dbReference type="SUPFAM" id="SSF52402">
    <property type="entry name" value="Adenine nucleotide alpha hydrolases-like"/>
    <property type="match status" value="1"/>
</dbReference>